<accession>A0AA47N0A5</accession>
<comment type="caution">
    <text evidence="1">The sequence shown here is derived from an EMBL/GenBank/DDBJ whole genome shotgun (WGS) entry which is preliminary data.</text>
</comment>
<proteinExistence type="predicted"/>
<name>A0AA47N0A5_MERPO</name>
<dbReference type="EMBL" id="JAOPHQ010001787">
    <property type="protein sequence ID" value="KAK0149312.1"/>
    <property type="molecule type" value="Genomic_DNA"/>
</dbReference>
<evidence type="ECO:0000313" key="1">
    <source>
        <dbReference type="EMBL" id="KAK0149312.1"/>
    </source>
</evidence>
<organism evidence="1 2">
    <name type="scientific">Merluccius polli</name>
    <name type="common">Benguela hake</name>
    <name type="synonym">Merluccius cadenati</name>
    <dbReference type="NCBI Taxonomy" id="89951"/>
    <lineage>
        <taxon>Eukaryota</taxon>
        <taxon>Metazoa</taxon>
        <taxon>Chordata</taxon>
        <taxon>Craniata</taxon>
        <taxon>Vertebrata</taxon>
        <taxon>Euteleostomi</taxon>
        <taxon>Actinopterygii</taxon>
        <taxon>Neopterygii</taxon>
        <taxon>Teleostei</taxon>
        <taxon>Neoteleostei</taxon>
        <taxon>Acanthomorphata</taxon>
        <taxon>Zeiogadaria</taxon>
        <taxon>Gadariae</taxon>
        <taxon>Gadiformes</taxon>
        <taxon>Gadoidei</taxon>
        <taxon>Merlucciidae</taxon>
        <taxon>Merluccius</taxon>
    </lineage>
</organism>
<gene>
    <name evidence="1" type="ORF">N1851_009968</name>
</gene>
<sequence length="273" mass="30490">MYLGTDKTGKERFCQYVPVKDTLAALFKQSNVKDQYAQSKLHVHSDMILNDVNDGKYFKQNVISQGSSHSLSVILYMDAFEVVNPLGSGKRKHKIMAMYMTLGEILPHNRSIVDPAQLVLLCREEDFKSFGQDKVFSRLIPDLKDLEDSGFQLEDKSHLMASLIAICGDNLGSHGVEDNLIDGIKFDSCFNSLKSFHVCSGLPPCLGHDLFEGVVANDLALYIEHLVKVEKEFTYDQINRAISQTKLLGSDSHNKPCELKEKAKKLSGSATQN</sequence>
<keyword evidence="2" id="KW-1185">Reference proteome</keyword>
<reference evidence="1" key="1">
    <citation type="journal article" date="2023" name="Front. Mar. Sci.">
        <title>A new Merluccius polli reference genome to investigate the effects of global change in West African waters.</title>
        <authorList>
            <person name="Mateo J.L."/>
            <person name="Blanco-Fernandez C."/>
            <person name="Garcia-Vazquez E."/>
            <person name="Machado-Schiaffino G."/>
        </authorList>
    </citation>
    <scope>NUCLEOTIDE SEQUENCE</scope>
    <source>
        <strain evidence="1">C29</strain>
        <tissue evidence="1">Fin</tissue>
    </source>
</reference>
<evidence type="ECO:0000313" key="2">
    <source>
        <dbReference type="Proteomes" id="UP001174136"/>
    </source>
</evidence>
<dbReference type="Proteomes" id="UP001174136">
    <property type="component" value="Unassembled WGS sequence"/>
</dbReference>
<dbReference type="AlphaFoldDB" id="A0AA47N0A5"/>
<protein>
    <submittedName>
        <fullName evidence="1">Uncharacterized protein</fullName>
    </submittedName>
</protein>